<dbReference type="AlphaFoldDB" id="A0A8H3PH44"/>
<evidence type="ECO:0000313" key="7">
    <source>
        <dbReference type="Proteomes" id="UP000664534"/>
    </source>
</evidence>
<protein>
    <recommendedName>
        <fullName evidence="2">carnosine N-methyltransferase</fullName>
        <ecNumber evidence="2">2.1.1.22</ecNumber>
    </recommendedName>
</protein>
<gene>
    <name evidence="6" type="ORF">IMSHALPRED_001782</name>
</gene>
<dbReference type="GO" id="GO:0030735">
    <property type="term" value="F:carnosine N-methyltransferase activity"/>
    <property type="evidence" value="ECO:0007669"/>
    <property type="project" value="UniProtKB-EC"/>
</dbReference>
<dbReference type="Gene3D" id="3.40.50.150">
    <property type="entry name" value="Vaccinia Virus protein VP39"/>
    <property type="match status" value="1"/>
</dbReference>
<organism evidence="6 7">
    <name type="scientific">Imshaugia aleurites</name>
    <dbReference type="NCBI Taxonomy" id="172621"/>
    <lineage>
        <taxon>Eukaryota</taxon>
        <taxon>Fungi</taxon>
        <taxon>Dikarya</taxon>
        <taxon>Ascomycota</taxon>
        <taxon>Pezizomycotina</taxon>
        <taxon>Lecanoromycetes</taxon>
        <taxon>OSLEUM clade</taxon>
        <taxon>Lecanoromycetidae</taxon>
        <taxon>Lecanorales</taxon>
        <taxon>Lecanorineae</taxon>
        <taxon>Parmeliaceae</taxon>
        <taxon>Imshaugia</taxon>
    </lineage>
</organism>
<reference evidence="6" key="1">
    <citation type="submission" date="2021-03" db="EMBL/GenBank/DDBJ databases">
        <authorList>
            <person name="Tagirdzhanova G."/>
        </authorList>
    </citation>
    <scope>NUCLEOTIDE SEQUENCE</scope>
</reference>
<dbReference type="Pfam" id="PF07942">
    <property type="entry name" value="CARME"/>
    <property type="match status" value="1"/>
</dbReference>
<dbReference type="EMBL" id="CAJPDT010000128">
    <property type="protein sequence ID" value="CAF9940190.1"/>
    <property type="molecule type" value="Genomic_DNA"/>
</dbReference>
<dbReference type="Proteomes" id="UP000664534">
    <property type="component" value="Unassembled WGS sequence"/>
</dbReference>
<accession>A0A8H3PH44</accession>
<dbReference type="InterPro" id="IPR012901">
    <property type="entry name" value="CARME"/>
</dbReference>
<dbReference type="PANTHER" id="PTHR12303:SF6">
    <property type="entry name" value="CARNOSINE N-METHYLTRANSFERASE"/>
    <property type="match status" value="1"/>
</dbReference>
<evidence type="ECO:0000256" key="4">
    <source>
        <dbReference type="ARBA" id="ARBA00022679"/>
    </source>
</evidence>
<keyword evidence="4" id="KW-0808">Transferase</keyword>
<proteinExistence type="inferred from homology"/>
<sequence>MAQESEVPSPFSDPDERRVLFAAVDSFCQYRKTAHYNVTHRRRQNFYALPTSQWQMLAAPPFNLLSIFDRVDDAIDANAEIACEIVDTALFSFGVDKFKSNTGLETPESSSVGSADDEARSSIDWRNIAKSSDIDKARSTIRQLYRDWSHEGSAERKACYDPVIQDVVKAFWHAPSKHDVKILVPGAGLGRLVFELCRRGYTVEGNEISYHQLITSNWVLNHTTKGQQFDLYPFALDFSNVVSREHQLKKVKVPDVHPGTTLEDVLGHTTANAADRMSMTAADFVVLYGDEEHKDMFDAVVTVFFIDTAPNLIRYIETIRNCLQDGGLWINLGPLLWHFADRAPSEEHASKRAQGPCEKTGIEEPGAFELTDEEVLILVRNMGFDVEKHEIRSDGLGYIQSPESMLQNIYRASHWIARKRPLP</sequence>
<comment type="caution">
    <text evidence="6">The sequence shown here is derived from an EMBL/GenBank/DDBJ whole genome shotgun (WGS) entry which is preliminary data.</text>
</comment>
<keyword evidence="7" id="KW-1185">Reference proteome</keyword>
<comment type="similarity">
    <text evidence="1">Belongs to the carnosine N-methyltransferase family.</text>
</comment>
<evidence type="ECO:0000256" key="5">
    <source>
        <dbReference type="ARBA" id="ARBA00022691"/>
    </source>
</evidence>
<evidence type="ECO:0000256" key="2">
    <source>
        <dbReference type="ARBA" id="ARBA00012003"/>
    </source>
</evidence>
<dbReference type="SUPFAM" id="SSF53335">
    <property type="entry name" value="S-adenosyl-L-methionine-dependent methyltransferases"/>
    <property type="match status" value="1"/>
</dbReference>
<dbReference type="OrthoDB" id="978at2759"/>
<name>A0A8H3PH44_9LECA</name>
<dbReference type="SMART" id="SM01296">
    <property type="entry name" value="N2227"/>
    <property type="match status" value="1"/>
</dbReference>
<evidence type="ECO:0000256" key="1">
    <source>
        <dbReference type="ARBA" id="ARBA00010086"/>
    </source>
</evidence>
<dbReference type="InterPro" id="IPR029063">
    <property type="entry name" value="SAM-dependent_MTases_sf"/>
</dbReference>
<dbReference type="GO" id="GO:0032259">
    <property type="term" value="P:methylation"/>
    <property type="evidence" value="ECO:0007669"/>
    <property type="project" value="UniProtKB-KW"/>
</dbReference>
<keyword evidence="5" id="KW-0949">S-adenosyl-L-methionine</keyword>
<dbReference type="PANTHER" id="PTHR12303">
    <property type="entry name" value="CARNOSINE N-METHYLTRANSFERASE"/>
    <property type="match status" value="1"/>
</dbReference>
<keyword evidence="3" id="KW-0489">Methyltransferase</keyword>
<evidence type="ECO:0000313" key="6">
    <source>
        <dbReference type="EMBL" id="CAF9940190.1"/>
    </source>
</evidence>
<evidence type="ECO:0000256" key="3">
    <source>
        <dbReference type="ARBA" id="ARBA00022603"/>
    </source>
</evidence>
<dbReference type="EC" id="2.1.1.22" evidence="2"/>